<organism evidence="2 3">
    <name type="scientific">Candolleomyces eurysporus</name>
    <dbReference type="NCBI Taxonomy" id="2828524"/>
    <lineage>
        <taxon>Eukaryota</taxon>
        <taxon>Fungi</taxon>
        <taxon>Dikarya</taxon>
        <taxon>Basidiomycota</taxon>
        <taxon>Agaricomycotina</taxon>
        <taxon>Agaricomycetes</taxon>
        <taxon>Agaricomycetidae</taxon>
        <taxon>Agaricales</taxon>
        <taxon>Agaricineae</taxon>
        <taxon>Psathyrellaceae</taxon>
        <taxon>Candolleomyces</taxon>
    </lineage>
</organism>
<protein>
    <submittedName>
        <fullName evidence="2">Uncharacterized protein</fullName>
    </submittedName>
</protein>
<evidence type="ECO:0000313" key="2">
    <source>
        <dbReference type="EMBL" id="KAJ2925541.1"/>
    </source>
</evidence>
<name>A0A9W8IY89_9AGAR</name>
<keyword evidence="3" id="KW-1185">Reference proteome</keyword>
<accession>A0A9W8IY89</accession>
<proteinExistence type="predicted"/>
<reference evidence="2" key="1">
    <citation type="submission" date="2022-06" db="EMBL/GenBank/DDBJ databases">
        <title>Genome Sequence of Candolleomyces eurysporus.</title>
        <authorList>
            <person name="Buettner E."/>
        </authorList>
    </citation>
    <scope>NUCLEOTIDE SEQUENCE</scope>
    <source>
        <strain evidence="2">VTCC 930004</strain>
    </source>
</reference>
<dbReference type="Proteomes" id="UP001140091">
    <property type="component" value="Unassembled WGS sequence"/>
</dbReference>
<feature type="region of interest" description="Disordered" evidence="1">
    <location>
        <begin position="31"/>
        <end position="52"/>
    </location>
</feature>
<dbReference type="EMBL" id="JANBPK010001158">
    <property type="protein sequence ID" value="KAJ2925541.1"/>
    <property type="molecule type" value="Genomic_DNA"/>
</dbReference>
<comment type="caution">
    <text evidence="2">The sequence shown here is derived from an EMBL/GenBank/DDBJ whole genome shotgun (WGS) entry which is preliminary data.</text>
</comment>
<dbReference type="AlphaFoldDB" id="A0A9W8IY89"/>
<evidence type="ECO:0000256" key="1">
    <source>
        <dbReference type="SAM" id="MobiDB-lite"/>
    </source>
</evidence>
<gene>
    <name evidence="2" type="ORF">H1R20_g11553</name>
</gene>
<evidence type="ECO:0000313" key="3">
    <source>
        <dbReference type="Proteomes" id="UP001140091"/>
    </source>
</evidence>
<feature type="non-terminal residue" evidence="2">
    <location>
        <position position="1"/>
    </location>
</feature>
<sequence>MEPQSLQSGERYRQCGRRPGIALSSLLQTAGAAGPSTAPPQASPLSFDHLNS</sequence>